<dbReference type="Gene3D" id="1.25.40.10">
    <property type="entry name" value="Tetratricopeptide repeat domain"/>
    <property type="match status" value="3"/>
</dbReference>
<feature type="repeat" description="TPR" evidence="3">
    <location>
        <begin position="39"/>
        <end position="72"/>
    </location>
</feature>
<dbReference type="Pfam" id="PF13432">
    <property type="entry name" value="TPR_16"/>
    <property type="match status" value="3"/>
</dbReference>
<dbReference type="InterPro" id="IPR011990">
    <property type="entry name" value="TPR-like_helical_dom_sf"/>
</dbReference>
<dbReference type="AlphaFoldDB" id="A0AAX2J079"/>
<feature type="repeat" description="TPR" evidence="3">
    <location>
        <begin position="73"/>
        <end position="106"/>
    </location>
</feature>
<evidence type="ECO:0000259" key="4">
    <source>
        <dbReference type="Pfam" id="PF08242"/>
    </source>
</evidence>
<feature type="repeat" description="TPR" evidence="3">
    <location>
        <begin position="107"/>
        <end position="140"/>
    </location>
</feature>
<evidence type="ECO:0000313" key="5">
    <source>
        <dbReference type="EMBL" id="SQG91314.1"/>
    </source>
</evidence>
<keyword evidence="2 3" id="KW-0802">TPR repeat</keyword>
<dbReference type="InterPro" id="IPR006597">
    <property type="entry name" value="Sel1-like"/>
</dbReference>
<sequence length="576" mass="65817">MNSEVDTLFAQAYKLQYEGQLPQAISLYEQILAQSPKHTETLHFLGLTYAQLGDMENAILYFLQARTMNPNDVGILNNLANAYKKTGQLEEAIKYYQQAIEIKPEYAQAHNNLAATYALLNNYQKALHHYVIAVNTEPDFSAAHFNLGLLLLKNQQLSAAKTQFNNVIALNPNHREAQFYLGILHLEDNLLVEAEQAFHKVLEQDHEHVQSLINLGVIALKREQNQLAVDYFTKALALDNEDIDARNNLAATFMHHDRFENALMHYDVLLKKEPNNLEYLYNSGVAQMALGHLNEATLLFDQILILQSDHTPSLNNLAAIYLKMEMRETAREYLERALAINPNDVVSKHMLNAITGATSVNTTEKYAQNLFNNYALYYDQHMQGELHYKIPHHIGRLIHQLQLLQTSRSLDLGCGTGLTGIVLREISKHLTGVDIAEKMIARAKEKNIYDLLVCSELINFLREDKNDYDLAVAADVLPYFGNLDDIFNYINQHLKQEGYFIFTTEISTTIPWKLESSARFSHHPEYIGSLINKYQFHLIKQEKIPGRTQNKQVLEVMLYCLQKSTSCFVSSRTAQI</sequence>
<keyword evidence="5" id="KW-0489">Methyltransferase</keyword>
<evidence type="ECO:0000256" key="2">
    <source>
        <dbReference type="ARBA" id="ARBA00022803"/>
    </source>
</evidence>
<gene>
    <name evidence="5" type="primary">yrrB</name>
    <name evidence="5" type="ORF">NCTC12272_02527</name>
</gene>
<dbReference type="PANTHER" id="PTHR44943">
    <property type="entry name" value="CELLULOSE SYNTHASE OPERON PROTEIN C"/>
    <property type="match status" value="1"/>
</dbReference>
<dbReference type="SUPFAM" id="SSF53335">
    <property type="entry name" value="S-adenosyl-L-methionine-dependent methyltransferases"/>
    <property type="match status" value="1"/>
</dbReference>
<dbReference type="Proteomes" id="UP000249566">
    <property type="component" value="Chromosome 1"/>
</dbReference>
<dbReference type="Gene3D" id="3.40.50.150">
    <property type="entry name" value="Vaccinia Virus protein VP39"/>
    <property type="match status" value="1"/>
</dbReference>
<dbReference type="InterPro" id="IPR013217">
    <property type="entry name" value="Methyltransf_12"/>
</dbReference>
<dbReference type="GO" id="GO:0008168">
    <property type="term" value="F:methyltransferase activity"/>
    <property type="evidence" value="ECO:0007669"/>
    <property type="project" value="UniProtKB-KW"/>
</dbReference>
<name>A0AAX2J079_LEGPN</name>
<dbReference type="RefSeq" id="WP_027222588.1">
    <property type="nucleotide sequence ID" value="NZ_CAAAIJ010000002.1"/>
</dbReference>
<feature type="repeat" description="TPR" evidence="3">
    <location>
        <begin position="243"/>
        <end position="276"/>
    </location>
</feature>
<dbReference type="Pfam" id="PF00515">
    <property type="entry name" value="TPR_1"/>
    <property type="match status" value="1"/>
</dbReference>
<evidence type="ECO:0000256" key="1">
    <source>
        <dbReference type="ARBA" id="ARBA00022737"/>
    </source>
</evidence>
<keyword evidence="1" id="KW-0677">Repeat</keyword>
<dbReference type="InterPro" id="IPR019734">
    <property type="entry name" value="TPR_rpt"/>
</dbReference>
<dbReference type="SMART" id="SM00671">
    <property type="entry name" value="SEL1"/>
    <property type="match status" value="4"/>
</dbReference>
<feature type="repeat" description="TPR" evidence="3">
    <location>
        <begin position="209"/>
        <end position="242"/>
    </location>
</feature>
<dbReference type="PROSITE" id="PS50005">
    <property type="entry name" value="TPR"/>
    <property type="match status" value="7"/>
</dbReference>
<keyword evidence="5" id="KW-0808">Transferase</keyword>
<dbReference type="InterPro" id="IPR051685">
    <property type="entry name" value="Ycf3/AcsC/BcsC/TPR_MFPF"/>
</dbReference>
<dbReference type="SUPFAM" id="SSF48452">
    <property type="entry name" value="TPR-like"/>
    <property type="match status" value="2"/>
</dbReference>
<proteinExistence type="predicted"/>
<dbReference type="EMBL" id="LS483412">
    <property type="protein sequence ID" value="SQG91314.1"/>
    <property type="molecule type" value="Genomic_DNA"/>
</dbReference>
<dbReference type="PROSITE" id="PS50293">
    <property type="entry name" value="TPR_REGION"/>
    <property type="match status" value="1"/>
</dbReference>
<organism evidence="5 6">
    <name type="scientific">Legionella pneumophila subsp. pascullei</name>
    <dbReference type="NCBI Taxonomy" id="91890"/>
    <lineage>
        <taxon>Bacteria</taxon>
        <taxon>Pseudomonadati</taxon>
        <taxon>Pseudomonadota</taxon>
        <taxon>Gammaproteobacteria</taxon>
        <taxon>Legionellales</taxon>
        <taxon>Legionellaceae</taxon>
        <taxon>Legionella</taxon>
    </lineage>
</organism>
<feature type="repeat" description="TPR" evidence="3">
    <location>
        <begin position="141"/>
        <end position="174"/>
    </location>
</feature>
<feature type="domain" description="Methyltransferase type 12" evidence="4">
    <location>
        <begin position="410"/>
        <end position="500"/>
    </location>
</feature>
<evidence type="ECO:0000313" key="6">
    <source>
        <dbReference type="Proteomes" id="UP000249566"/>
    </source>
</evidence>
<dbReference type="GO" id="GO:0032259">
    <property type="term" value="P:methylation"/>
    <property type="evidence" value="ECO:0007669"/>
    <property type="project" value="UniProtKB-KW"/>
</dbReference>
<protein>
    <submittedName>
        <fullName evidence="5">Methyltransferase</fullName>
    </submittedName>
</protein>
<dbReference type="PANTHER" id="PTHR44943:SF8">
    <property type="entry name" value="TPR REPEAT-CONTAINING PROTEIN MJ0263"/>
    <property type="match status" value="1"/>
</dbReference>
<dbReference type="SMART" id="SM00028">
    <property type="entry name" value="TPR"/>
    <property type="match status" value="10"/>
</dbReference>
<dbReference type="InterPro" id="IPR029063">
    <property type="entry name" value="SAM-dependent_MTases_sf"/>
</dbReference>
<dbReference type="Pfam" id="PF13414">
    <property type="entry name" value="TPR_11"/>
    <property type="match status" value="1"/>
</dbReference>
<dbReference type="Pfam" id="PF08242">
    <property type="entry name" value="Methyltransf_12"/>
    <property type="match status" value="1"/>
</dbReference>
<dbReference type="CDD" id="cd02440">
    <property type="entry name" value="AdoMet_MTases"/>
    <property type="match status" value="1"/>
</dbReference>
<feature type="repeat" description="TPR" evidence="3">
    <location>
        <begin position="311"/>
        <end position="344"/>
    </location>
</feature>
<reference evidence="5 6" key="1">
    <citation type="submission" date="2018-06" db="EMBL/GenBank/DDBJ databases">
        <authorList>
            <consortium name="Pathogen Informatics"/>
            <person name="Doyle S."/>
        </authorList>
    </citation>
    <scope>NUCLEOTIDE SEQUENCE [LARGE SCALE GENOMIC DNA]</scope>
    <source>
        <strain evidence="5 6">NCTC12272</strain>
    </source>
</reference>
<accession>A0AAX2J079</accession>
<evidence type="ECO:0000256" key="3">
    <source>
        <dbReference type="PROSITE-ProRule" id="PRU00339"/>
    </source>
</evidence>